<evidence type="ECO:0000313" key="1">
    <source>
        <dbReference type="EMBL" id="EDT02732.1"/>
    </source>
</evidence>
<reference evidence="1 2" key="1">
    <citation type="submission" date="2008-03" db="EMBL/GenBank/DDBJ databases">
        <title>Sequencing of the draft genome and assembly of Burkholderia ambifaria IOP40-10.</title>
        <authorList>
            <consortium name="US DOE Joint Genome Institute (JGI-PGF)"/>
            <person name="Copeland A."/>
            <person name="Lucas S."/>
            <person name="Lapidus A."/>
            <person name="Glavina del Rio T."/>
            <person name="Dalin E."/>
            <person name="Tice H."/>
            <person name="Bruce D."/>
            <person name="Goodwin L."/>
            <person name="Pitluck S."/>
            <person name="Larimer F."/>
            <person name="Land M.L."/>
            <person name="Hauser L."/>
            <person name="Tiedje J."/>
            <person name="Richardson P."/>
        </authorList>
    </citation>
    <scope>NUCLEOTIDE SEQUENCE [LARGE SCALE GENOMIC DNA]</scope>
    <source>
        <strain evidence="1 2">IOP40-10</strain>
    </source>
</reference>
<proteinExistence type="predicted"/>
<dbReference type="Proteomes" id="UP000005463">
    <property type="component" value="Unassembled WGS sequence"/>
</dbReference>
<sequence>MDRLKAHDVDTWLNDHPEWHVNQRLEVLGLGKSQAHDHPGPSTATCDGKKPAAAIHRTGGRGVSLAAEIQEAKRRAVDPTDTSSTWAELLKLADSQTGRTYRPVFQWRVVSR</sequence>
<name>B1FI73_9BURK</name>
<protein>
    <submittedName>
        <fullName evidence="1">Uncharacterized protein</fullName>
    </submittedName>
</protein>
<dbReference type="RefSeq" id="WP_006752908.1">
    <property type="nucleotide sequence ID" value="NZ_ABLC01000101.1"/>
</dbReference>
<accession>B1FI73</accession>
<dbReference type="PATRIC" id="fig|396596.7.peg.3829"/>
<dbReference type="AlphaFoldDB" id="B1FI73"/>
<organism evidence="1 2">
    <name type="scientific">Burkholderia ambifaria IOP40-10</name>
    <dbReference type="NCBI Taxonomy" id="396596"/>
    <lineage>
        <taxon>Bacteria</taxon>
        <taxon>Pseudomonadati</taxon>
        <taxon>Pseudomonadota</taxon>
        <taxon>Betaproteobacteria</taxon>
        <taxon>Burkholderiales</taxon>
        <taxon>Burkholderiaceae</taxon>
        <taxon>Burkholderia</taxon>
        <taxon>Burkholderia cepacia complex</taxon>
    </lineage>
</organism>
<comment type="caution">
    <text evidence="1">The sequence shown here is derived from an EMBL/GenBank/DDBJ whole genome shotgun (WGS) entry which is preliminary data.</text>
</comment>
<dbReference type="EMBL" id="ABLC01000101">
    <property type="protein sequence ID" value="EDT02732.1"/>
    <property type="molecule type" value="Genomic_DNA"/>
</dbReference>
<gene>
    <name evidence="1" type="ORF">BamIOP4010DRAFT_3733</name>
</gene>
<evidence type="ECO:0000313" key="2">
    <source>
        <dbReference type="Proteomes" id="UP000005463"/>
    </source>
</evidence>